<name>A0AA35YKN4_LACSI</name>
<evidence type="ECO:0000256" key="1">
    <source>
        <dbReference type="ARBA" id="ARBA00006974"/>
    </source>
</evidence>
<dbReference type="Proteomes" id="UP001177003">
    <property type="component" value="Chromosome 3"/>
</dbReference>
<comment type="similarity">
    <text evidence="1">Belongs to the ARG7 family.</text>
</comment>
<evidence type="ECO:0000313" key="3">
    <source>
        <dbReference type="Proteomes" id="UP001177003"/>
    </source>
</evidence>
<dbReference type="Pfam" id="PF02519">
    <property type="entry name" value="Auxin_inducible"/>
    <property type="match status" value="1"/>
</dbReference>
<organism evidence="2 3">
    <name type="scientific">Lactuca saligna</name>
    <name type="common">Willowleaf lettuce</name>
    <dbReference type="NCBI Taxonomy" id="75948"/>
    <lineage>
        <taxon>Eukaryota</taxon>
        <taxon>Viridiplantae</taxon>
        <taxon>Streptophyta</taxon>
        <taxon>Embryophyta</taxon>
        <taxon>Tracheophyta</taxon>
        <taxon>Spermatophyta</taxon>
        <taxon>Magnoliopsida</taxon>
        <taxon>eudicotyledons</taxon>
        <taxon>Gunneridae</taxon>
        <taxon>Pentapetalae</taxon>
        <taxon>asterids</taxon>
        <taxon>campanulids</taxon>
        <taxon>Asterales</taxon>
        <taxon>Asteraceae</taxon>
        <taxon>Cichorioideae</taxon>
        <taxon>Cichorieae</taxon>
        <taxon>Lactucinae</taxon>
        <taxon>Lactuca</taxon>
    </lineage>
</organism>
<accession>A0AA35YKN4</accession>
<dbReference type="InterPro" id="IPR003676">
    <property type="entry name" value="SAUR_fam"/>
</dbReference>
<sequence>MGIHRFSKILGGKLGMPRYPSTSAISDVPKGCITVYVGESTNKRFIVPLAYLKHPSFQTLLKMSEEEFGYVHPMGGLTLPCKEETFIEVTHDIAEFVDRR</sequence>
<protein>
    <submittedName>
        <fullName evidence="2">Uncharacterized protein</fullName>
    </submittedName>
</protein>
<dbReference type="GO" id="GO:0009733">
    <property type="term" value="P:response to auxin"/>
    <property type="evidence" value="ECO:0007669"/>
    <property type="project" value="InterPro"/>
</dbReference>
<gene>
    <name evidence="2" type="ORF">LSALG_LOCUS15692</name>
</gene>
<reference evidence="2" key="1">
    <citation type="submission" date="2023-04" db="EMBL/GenBank/DDBJ databases">
        <authorList>
            <person name="Vijverberg K."/>
            <person name="Xiong W."/>
            <person name="Schranz E."/>
        </authorList>
    </citation>
    <scope>NUCLEOTIDE SEQUENCE</scope>
</reference>
<evidence type="ECO:0000313" key="2">
    <source>
        <dbReference type="EMBL" id="CAI9275671.1"/>
    </source>
</evidence>
<dbReference type="AlphaFoldDB" id="A0AA35YKN4"/>
<keyword evidence="3" id="KW-1185">Reference proteome</keyword>
<dbReference type="PANTHER" id="PTHR31929">
    <property type="entry name" value="SAUR-LIKE AUXIN-RESPONSIVE PROTEIN FAMILY-RELATED"/>
    <property type="match status" value="1"/>
</dbReference>
<proteinExistence type="inferred from homology"/>
<dbReference type="EMBL" id="OX465079">
    <property type="protein sequence ID" value="CAI9275671.1"/>
    <property type="molecule type" value="Genomic_DNA"/>
</dbReference>